<evidence type="ECO:0000256" key="3">
    <source>
        <dbReference type="ARBA" id="ARBA00022573"/>
    </source>
</evidence>
<name>A0A348B2M9_9CREN</name>
<dbReference type="SUPFAM" id="SSF53790">
    <property type="entry name" value="Tetrapyrrole methylase"/>
    <property type="match status" value="1"/>
</dbReference>
<reference evidence="11" key="2">
    <citation type="submission" date="2018-04" db="EMBL/GenBank/DDBJ databases">
        <title>Complete genome sequence of Sulfodiicoccus acidiphilus strain HS-1.</title>
        <authorList>
            <person name="Sakai H.D."/>
            <person name="Kurosawa N."/>
        </authorList>
    </citation>
    <scope>NUCLEOTIDE SEQUENCE [LARGE SCALE GENOMIC DNA]</scope>
    <source>
        <strain evidence="11">HS-1</strain>
    </source>
</reference>
<evidence type="ECO:0000313" key="11">
    <source>
        <dbReference type="Proteomes" id="UP000276741"/>
    </source>
</evidence>
<dbReference type="KEGG" id="sacd:HS1genome_0820"/>
<dbReference type="Proteomes" id="UP000276741">
    <property type="component" value="Chromosome"/>
</dbReference>
<sequence length="260" mass="28635">MVFVGAGPGDPELITVKGRNYLEDADVVLYAGSLVNREILKYARREAEIIDTASLTQEEISRIMVERAKEGKLVVRVKSGDFSIYGALMEELWSLQDAGIDYELVPGITAALGAASALGIELTLPKISQTVIITRASVAVPMEGSLRDFAPLVNKGACLAIYTGIHVVEKVVRELREAGLADDTPVAIVYKATWPEQLSFKCRLSELVNQVRKRKISKDSIILVGKVVEPEKYKGEVRSSVYDPSHAHTFRPRKAPKRTR</sequence>
<keyword evidence="5 9" id="KW-0808">Transferase</keyword>
<reference evidence="10" key="4">
    <citation type="submission" date="2020-09" db="EMBL/GenBank/DDBJ databases">
        <authorList>
            <person name="Sun Q."/>
            <person name="Ohkuma M."/>
        </authorList>
    </citation>
    <scope>NUCLEOTIDE SEQUENCE</scope>
    <source>
        <strain evidence="10">JCM 31740</strain>
    </source>
</reference>
<dbReference type="Pfam" id="PF00590">
    <property type="entry name" value="TP_methylase"/>
    <property type="match status" value="1"/>
</dbReference>
<dbReference type="NCBIfam" id="TIGR01469">
    <property type="entry name" value="cobA_cysG_Cterm"/>
    <property type="match status" value="1"/>
</dbReference>
<feature type="region of interest" description="Disordered" evidence="7">
    <location>
        <begin position="238"/>
        <end position="260"/>
    </location>
</feature>
<feature type="compositionally biased region" description="Basic residues" evidence="7">
    <location>
        <begin position="248"/>
        <end position="260"/>
    </location>
</feature>
<dbReference type="GO" id="GO:0046026">
    <property type="term" value="F:precorrin-4 C11-methyltransferase activity"/>
    <property type="evidence" value="ECO:0007669"/>
    <property type="project" value="InterPro"/>
</dbReference>
<dbReference type="InterPro" id="IPR006366">
    <property type="entry name" value="CobA/CysG_C"/>
</dbReference>
<evidence type="ECO:0000256" key="6">
    <source>
        <dbReference type="ARBA" id="ARBA00022691"/>
    </source>
</evidence>
<evidence type="ECO:0000313" key="10">
    <source>
        <dbReference type="EMBL" id="GGT97178.1"/>
    </source>
</evidence>
<dbReference type="PROSITE" id="PS00839">
    <property type="entry name" value="SUMT_1"/>
    <property type="match status" value="1"/>
</dbReference>
<evidence type="ECO:0000256" key="1">
    <source>
        <dbReference type="ARBA" id="ARBA00004953"/>
    </source>
</evidence>
<evidence type="ECO:0000313" key="9">
    <source>
        <dbReference type="EMBL" id="BBD72431.1"/>
    </source>
</evidence>
<dbReference type="PANTHER" id="PTHR45790:SF4">
    <property type="entry name" value="COBALT-PRECORRIN-4 C(11)-METHYLTRANSFERASE"/>
    <property type="match status" value="1"/>
</dbReference>
<keyword evidence="6" id="KW-0949">S-adenosyl-L-methionine</keyword>
<comment type="pathway">
    <text evidence="1">Cofactor biosynthesis; adenosylcobalamin biosynthesis.</text>
</comment>
<keyword evidence="11" id="KW-1185">Reference proteome</keyword>
<dbReference type="AlphaFoldDB" id="A0A348B2M9"/>
<dbReference type="InterPro" id="IPR006362">
    <property type="entry name" value="Cbl_synth_CobM/CibF"/>
</dbReference>
<proteinExistence type="inferred from homology"/>
<protein>
    <submittedName>
        <fullName evidence="9">Precorrin-4 C(11)-methyltransferase</fullName>
    </submittedName>
</protein>
<feature type="domain" description="Tetrapyrrole methylase" evidence="8">
    <location>
        <begin position="2"/>
        <end position="207"/>
    </location>
</feature>
<evidence type="ECO:0000256" key="4">
    <source>
        <dbReference type="ARBA" id="ARBA00022603"/>
    </source>
</evidence>
<reference evidence="9" key="3">
    <citation type="journal article" date="2019" name="BMC Res. Notes">
        <title>Complete genome sequence of the Sulfodiicoccus acidiphilus strain HS-1T, the first crenarchaeon that lacks polB3, isolated from an acidic hot spring in Ohwaku-dani, Hakone, Japan.</title>
        <authorList>
            <person name="Sakai H.D."/>
            <person name="Kurosawa N."/>
        </authorList>
    </citation>
    <scope>NUCLEOTIDE SEQUENCE</scope>
    <source>
        <strain evidence="9">HS-1</strain>
    </source>
</reference>
<dbReference type="GO" id="GO:0009236">
    <property type="term" value="P:cobalamin biosynthetic process"/>
    <property type="evidence" value="ECO:0007669"/>
    <property type="project" value="UniProtKB-UniPathway"/>
</dbReference>
<dbReference type="GO" id="GO:0032259">
    <property type="term" value="P:methylation"/>
    <property type="evidence" value="ECO:0007669"/>
    <property type="project" value="UniProtKB-KW"/>
</dbReference>
<evidence type="ECO:0000259" key="8">
    <source>
        <dbReference type="Pfam" id="PF00590"/>
    </source>
</evidence>
<keyword evidence="3" id="KW-0169">Cobalamin biosynthesis</keyword>
<comment type="similarity">
    <text evidence="2">Belongs to the precorrin methyltransferase family.</text>
</comment>
<dbReference type="EMBL" id="BMQS01000011">
    <property type="protein sequence ID" value="GGT97178.1"/>
    <property type="molecule type" value="Genomic_DNA"/>
</dbReference>
<dbReference type="NCBIfam" id="NF004790">
    <property type="entry name" value="PRK06136.1"/>
    <property type="match status" value="1"/>
</dbReference>
<dbReference type="GO" id="GO:0019354">
    <property type="term" value="P:siroheme biosynthetic process"/>
    <property type="evidence" value="ECO:0007669"/>
    <property type="project" value="InterPro"/>
</dbReference>
<keyword evidence="4 9" id="KW-0489">Methyltransferase</keyword>
<reference evidence="10" key="1">
    <citation type="journal article" date="2014" name="Int. J. Syst. Evol. Microbiol.">
        <title>Complete genome sequence of Corynebacterium casei LMG S-19264T (=DSM 44701T), isolated from a smear-ripened cheese.</title>
        <authorList>
            <consortium name="US DOE Joint Genome Institute (JGI-PGF)"/>
            <person name="Walter F."/>
            <person name="Albersmeier A."/>
            <person name="Kalinowski J."/>
            <person name="Ruckert C."/>
        </authorList>
    </citation>
    <scope>NUCLEOTIDE SEQUENCE</scope>
    <source>
        <strain evidence="10">JCM 31740</strain>
    </source>
</reference>
<dbReference type="Gene3D" id="3.30.950.10">
    <property type="entry name" value="Methyltransferase, Cobalt-precorrin-4 Transmethylase, Domain 2"/>
    <property type="match status" value="1"/>
</dbReference>
<accession>A0A348B2M9</accession>
<evidence type="ECO:0000256" key="2">
    <source>
        <dbReference type="ARBA" id="ARBA00005879"/>
    </source>
</evidence>
<dbReference type="Gene3D" id="3.40.1010.10">
    <property type="entry name" value="Cobalt-precorrin-4 Transmethylase, Domain 1"/>
    <property type="match status" value="1"/>
</dbReference>
<dbReference type="PANTHER" id="PTHR45790">
    <property type="entry name" value="SIROHEME SYNTHASE-RELATED"/>
    <property type="match status" value="1"/>
</dbReference>
<dbReference type="NCBIfam" id="TIGR01465">
    <property type="entry name" value="cobM_cbiF"/>
    <property type="match status" value="1"/>
</dbReference>
<organism evidence="9 11">
    <name type="scientific">Sulfodiicoccus acidiphilus</name>
    <dbReference type="NCBI Taxonomy" id="1670455"/>
    <lineage>
        <taxon>Archaea</taxon>
        <taxon>Thermoproteota</taxon>
        <taxon>Thermoprotei</taxon>
        <taxon>Sulfolobales</taxon>
        <taxon>Sulfolobaceae</taxon>
        <taxon>Sulfodiicoccus</taxon>
    </lineage>
</organism>
<evidence type="ECO:0000256" key="5">
    <source>
        <dbReference type="ARBA" id="ARBA00022679"/>
    </source>
</evidence>
<gene>
    <name evidence="10" type="ORF">GCM10007116_13370</name>
    <name evidence="9" type="ORF">HS1genome_0820</name>
</gene>
<evidence type="ECO:0000256" key="7">
    <source>
        <dbReference type="SAM" id="MobiDB-lite"/>
    </source>
</evidence>
<dbReference type="UniPathway" id="UPA00148"/>
<dbReference type="EMBL" id="AP018553">
    <property type="protein sequence ID" value="BBD72431.1"/>
    <property type="molecule type" value="Genomic_DNA"/>
</dbReference>
<dbReference type="Proteomes" id="UP000616143">
    <property type="component" value="Unassembled WGS sequence"/>
</dbReference>
<dbReference type="InterPro" id="IPR014776">
    <property type="entry name" value="4pyrrole_Mease_sub2"/>
</dbReference>
<dbReference type="CDD" id="cd11641">
    <property type="entry name" value="Precorrin-4_C11-MT"/>
    <property type="match status" value="1"/>
</dbReference>
<dbReference type="InterPro" id="IPR050161">
    <property type="entry name" value="Siro_Cobalamin_biosynth"/>
</dbReference>
<dbReference type="InterPro" id="IPR000878">
    <property type="entry name" value="4pyrrol_Mease"/>
</dbReference>
<dbReference type="InterPro" id="IPR014777">
    <property type="entry name" value="4pyrrole_Mease_sub1"/>
</dbReference>
<dbReference type="InterPro" id="IPR003043">
    <property type="entry name" value="Uropor_MeTrfase_CS"/>
</dbReference>
<dbReference type="InterPro" id="IPR035996">
    <property type="entry name" value="4pyrrol_Methylase_sf"/>
</dbReference>